<evidence type="ECO:0000259" key="1">
    <source>
        <dbReference type="Pfam" id="PF01965"/>
    </source>
</evidence>
<dbReference type="EMBL" id="ADFP01000015">
    <property type="protein sequence ID" value="EFB91818.1"/>
    <property type="molecule type" value="Genomic_DNA"/>
</dbReference>
<organism evidence="2 3">
    <name type="scientific">Pyramidobacter piscolens W5455</name>
    <dbReference type="NCBI Taxonomy" id="352165"/>
    <lineage>
        <taxon>Bacteria</taxon>
        <taxon>Thermotogati</taxon>
        <taxon>Synergistota</taxon>
        <taxon>Synergistia</taxon>
        <taxon>Synergistales</taxon>
        <taxon>Dethiosulfovibrionaceae</taxon>
        <taxon>Pyramidobacter</taxon>
    </lineage>
</organism>
<feature type="non-terminal residue" evidence="2">
    <location>
        <position position="1"/>
    </location>
</feature>
<dbReference type="Proteomes" id="UP000006462">
    <property type="component" value="Unassembled WGS sequence"/>
</dbReference>
<gene>
    <name evidence="2" type="ORF">HMPREF7215_1416</name>
</gene>
<accession>A0ABM9ZY27</accession>
<protein>
    <recommendedName>
        <fullName evidence="1">DJ-1/PfpI domain-containing protein</fullName>
    </recommendedName>
</protein>
<dbReference type="PANTHER" id="PTHR43130">
    <property type="entry name" value="ARAC-FAMILY TRANSCRIPTIONAL REGULATOR"/>
    <property type="match status" value="1"/>
</dbReference>
<evidence type="ECO:0000313" key="2">
    <source>
        <dbReference type="EMBL" id="EFB91818.1"/>
    </source>
</evidence>
<dbReference type="Gene3D" id="3.40.50.880">
    <property type="match status" value="1"/>
</dbReference>
<reference evidence="2 3" key="1">
    <citation type="submission" date="2009-12" db="EMBL/GenBank/DDBJ databases">
        <authorList>
            <person name="Shrivastava S."/>
            <person name="Madupu R."/>
            <person name="Durkin A.S."/>
            <person name="Torralba M."/>
            <person name="Methe B."/>
            <person name="Sutton G.G."/>
            <person name="Strausberg R.L."/>
            <person name="Nelson K.E."/>
        </authorList>
    </citation>
    <scope>NUCLEOTIDE SEQUENCE [LARGE SCALE GENOMIC DNA]</scope>
    <source>
        <strain evidence="2 3">W5455</strain>
    </source>
</reference>
<dbReference type="RefSeq" id="WP_009163723.1">
    <property type="nucleotide sequence ID" value="NZ_ADFP01000015.1"/>
</dbReference>
<proteinExistence type="predicted"/>
<dbReference type="InterPro" id="IPR002818">
    <property type="entry name" value="DJ-1/PfpI"/>
</dbReference>
<name>A0ABM9ZY27_9BACT</name>
<evidence type="ECO:0000313" key="3">
    <source>
        <dbReference type="Proteomes" id="UP000006462"/>
    </source>
</evidence>
<sequence length="133" mass="14370">PGGRGTRPLAGDGEFLAALRELADASTYCLSVCTGSALLAGCGALNGREATSNKRALDWVTSCGEKVLWRGQARWVADGKFYTSSGVSAGMDMALGFVADRFGRERAAEIARQIEYRWNDDPDDDPFSENSRR</sequence>
<keyword evidence="3" id="KW-1185">Reference proteome</keyword>
<dbReference type="CDD" id="cd03139">
    <property type="entry name" value="GATase1_PfpI_2"/>
    <property type="match status" value="1"/>
</dbReference>
<dbReference type="SUPFAM" id="SSF52317">
    <property type="entry name" value="Class I glutamine amidotransferase-like"/>
    <property type="match status" value="1"/>
</dbReference>
<dbReference type="Pfam" id="PF01965">
    <property type="entry name" value="DJ-1_PfpI"/>
    <property type="match status" value="1"/>
</dbReference>
<feature type="domain" description="DJ-1/PfpI" evidence="1">
    <location>
        <begin position="1"/>
        <end position="98"/>
    </location>
</feature>
<comment type="caution">
    <text evidence="2">The sequence shown here is derived from an EMBL/GenBank/DDBJ whole genome shotgun (WGS) entry which is preliminary data.</text>
</comment>
<dbReference type="PANTHER" id="PTHR43130:SF15">
    <property type="entry name" value="THIJ_PFPI FAMILY PROTEIN (AFU_ORTHOLOGUE AFUA_5G14240)"/>
    <property type="match status" value="1"/>
</dbReference>
<dbReference type="InterPro" id="IPR029062">
    <property type="entry name" value="Class_I_gatase-like"/>
</dbReference>
<dbReference type="InterPro" id="IPR052158">
    <property type="entry name" value="INH-QAR"/>
</dbReference>